<gene>
    <name evidence="1" type="ORF">WMO28_16000</name>
</gene>
<dbReference type="RefSeq" id="WP_178642929.1">
    <property type="nucleotide sequence ID" value="NZ_JBBMEJ010000031.1"/>
</dbReference>
<accession>A0ABV1BKE2</accession>
<evidence type="ECO:0000313" key="2">
    <source>
        <dbReference type="Proteomes" id="UP001473063"/>
    </source>
</evidence>
<name>A0ABV1BKE2_9FIRM</name>
<reference evidence="1 2" key="1">
    <citation type="submission" date="2024-03" db="EMBL/GenBank/DDBJ databases">
        <title>Human intestinal bacterial collection.</title>
        <authorList>
            <person name="Pauvert C."/>
            <person name="Hitch T.C.A."/>
            <person name="Clavel T."/>
        </authorList>
    </citation>
    <scope>NUCLEOTIDE SEQUENCE [LARGE SCALE GENOMIC DNA]</scope>
    <source>
        <strain evidence="1 2">CLA-JM-H16</strain>
    </source>
</reference>
<organism evidence="1 2">
    <name type="scientific">Blautia aquisgranensis</name>
    <dbReference type="NCBI Taxonomy" id="3133153"/>
    <lineage>
        <taxon>Bacteria</taxon>
        <taxon>Bacillati</taxon>
        <taxon>Bacillota</taxon>
        <taxon>Clostridia</taxon>
        <taxon>Lachnospirales</taxon>
        <taxon>Lachnospiraceae</taxon>
        <taxon>Blautia</taxon>
    </lineage>
</organism>
<comment type="caution">
    <text evidence="1">The sequence shown here is derived from an EMBL/GenBank/DDBJ whole genome shotgun (WGS) entry which is preliminary data.</text>
</comment>
<proteinExistence type="predicted"/>
<evidence type="ECO:0000313" key="1">
    <source>
        <dbReference type="EMBL" id="MEQ2372402.1"/>
    </source>
</evidence>
<keyword evidence="2" id="KW-1185">Reference proteome</keyword>
<protein>
    <submittedName>
        <fullName evidence="1">Uncharacterized protein</fullName>
    </submittedName>
</protein>
<dbReference type="EMBL" id="JBBMEJ010000031">
    <property type="protein sequence ID" value="MEQ2372402.1"/>
    <property type="molecule type" value="Genomic_DNA"/>
</dbReference>
<sequence>MSNSGDENFWMRDVKYDNIKISYKIWPFSGIHSASKSEAISKKIIKNCIQGFRKCVLNGIIVIPEGVLIE</sequence>
<dbReference type="Proteomes" id="UP001473063">
    <property type="component" value="Unassembled WGS sequence"/>
</dbReference>